<dbReference type="Proteomes" id="UP001153678">
    <property type="component" value="Unassembled WGS sequence"/>
</dbReference>
<dbReference type="EMBL" id="CAMKVN010002530">
    <property type="protein sequence ID" value="CAI2181490.1"/>
    <property type="molecule type" value="Genomic_DNA"/>
</dbReference>
<proteinExistence type="predicted"/>
<gene>
    <name evidence="3" type="ORF">FWILDA_LOCUS10111</name>
</gene>
<evidence type="ECO:0000313" key="4">
    <source>
        <dbReference type="Proteomes" id="UP001153678"/>
    </source>
</evidence>
<feature type="compositionally biased region" description="Polar residues" evidence="2">
    <location>
        <begin position="207"/>
        <end position="222"/>
    </location>
</feature>
<keyword evidence="4" id="KW-1185">Reference proteome</keyword>
<feature type="compositionally biased region" description="Acidic residues" evidence="2">
    <location>
        <begin position="1"/>
        <end position="10"/>
    </location>
</feature>
<evidence type="ECO:0000256" key="1">
    <source>
        <dbReference type="SAM" id="Coils"/>
    </source>
</evidence>
<organism evidence="3 4">
    <name type="scientific">Funneliformis geosporum</name>
    <dbReference type="NCBI Taxonomy" id="1117311"/>
    <lineage>
        <taxon>Eukaryota</taxon>
        <taxon>Fungi</taxon>
        <taxon>Fungi incertae sedis</taxon>
        <taxon>Mucoromycota</taxon>
        <taxon>Glomeromycotina</taxon>
        <taxon>Glomeromycetes</taxon>
        <taxon>Glomerales</taxon>
        <taxon>Glomeraceae</taxon>
        <taxon>Funneliformis</taxon>
    </lineage>
</organism>
<feature type="coiled-coil region" evidence="1">
    <location>
        <begin position="61"/>
        <end position="105"/>
    </location>
</feature>
<feature type="region of interest" description="Disordered" evidence="2">
    <location>
        <begin position="196"/>
        <end position="222"/>
    </location>
</feature>
<name>A0A9W4SU70_9GLOM</name>
<comment type="caution">
    <text evidence="3">The sequence shown here is derived from an EMBL/GenBank/DDBJ whole genome shotgun (WGS) entry which is preliminary data.</text>
</comment>
<feature type="non-terminal residue" evidence="3">
    <location>
        <position position="1"/>
    </location>
</feature>
<dbReference type="AlphaFoldDB" id="A0A9W4SU70"/>
<reference evidence="3" key="1">
    <citation type="submission" date="2022-08" db="EMBL/GenBank/DDBJ databases">
        <authorList>
            <person name="Kallberg Y."/>
            <person name="Tangrot J."/>
            <person name="Rosling A."/>
        </authorList>
    </citation>
    <scope>NUCLEOTIDE SEQUENCE</scope>
    <source>
        <strain evidence="3">Wild A</strain>
    </source>
</reference>
<sequence length="222" mass="25317">PTSNEEEIETENNTNPESHGNSNDEHEPPPLLLTLLLVFVPKPVREQIAGADSENDIFNIRDRVMADLEAKKKAKKEAENLANNLETKGKDAEQLKKQLEEDNQAGVDNLKNELAQKVSEEEYCQIIVNTIEKNMTKYDIKEQELEPEIKVELEKLKSREIKDNNQINEIEKKLKARKVLGVSINPHCQTPFTRLLRSSKRGDIRTGKQSGQKTVQKLQPKV</sequence>
<keyword evidence="1" id="KW-0175">Coiled coil</keyword>
<accession>A0A9W4SU70</accession>
<evidence type="ECO:0000313" key="3">
    <source>
        <dbReference type="EMBL" id="CAI2181490.1"/>
    </source>
</evidence>
<evidence type="ECO:0000256" key="2">
    <source>
        <dbReference type="SAM" id="MobiDB-lite"/>
    </source>
</evidence>
<feature type="region of interest" description="Disordered" evidence="2">
    <location>
        <begin position="1"/>
        <end position="29"/>
    </location>
</feature>
<protein>
    <submittedName>
        <fullName evidence="3">3671_t:CDS:1</fullName>
    </submittedName>
</protein>